<feature type="transmembrane region" description="Helical" evidence="1">
    <location>
        <begin position="63"/>
        <end position="83"/>
    </location>
</feature>
<dbReference type="Pfam" id="PF06197">
    <property type="entry name" value="DUF998"/>
    <property type="match status" value="1"/>
</dbReference>
<organism evidence="2 3">
    <name type="scientific">Dactylosporangium fulvum</name>
    <dbReference type="NCBI Taxonomy" id="53359"/>
    <lineage>
        <taxon>Bacteria</taxon>
        <taxon>Bacillati</taxon>
        <taxon>Actinomycetota</taxon>
        <taxon>Actinomycetes</taxon>
        <taxon>Micromonosporales</taxon>
        <taxon>Micromonosporaceae</taxon>
        <taxon>Dactylosporangium</taxon>
    </lineage>
</organism>
<dbReference type="RefSeq" id="WP_259862257.1">
    <property type="nucleotide sequence ID" value="NZ_BAAAST010000005.1"/>
</dbReference>
<reference evidence="2" key="2">
    <citation type="submission" date="2022-09" db="EMBL/GenBank/DDBJ databases">
        <title>Biosynthetic gene clusters of Dactylosporangioum fulvum.</title>
        <authorList>
            <person name="Caradec T."/>
        </authorList>
    </citation>
    <scope>NUCLEOTIDE SEQUENCE</scope>
    <source>
        <strain evidence="2">NRRL B-16292</strain>
    </source>
</reference>
<keyword evidence="1" id="KW-1133">Transmembrane helix</keyword>
<accession>A0ABY5W2X6</accession>
<protein>
    <submittedName>
        <fullName evidence="2">DUF998 domain-containing protein</fullName>
    </submittedName>
</protein>
<dbReference type="EMBL" id="CP073720">
    <property type="protein sequence ID" value="UWP84413.1"/>
    <property type="molecule type" value="Genomic_DNA"/>
</dbReference>
<reference evidence="2" key="1">
    <citation type="submission" date="2021-04" db="EMBL/GenBank/DDBJ databases">
        <authorList>
            <person name="Hartkoorn R.C."/>
            <person name="Beaudoing E."/>
            <person name="Hot D."/>
        </authorList>
    </citation>
    <scope>NUCLEOTIDE SEQUENCE</scope>
    <source>
        <strain evidence="2">NRRL B-16292</strain>
    </source>
</reference>
<proteinExistence type="predicted"/>
<evidence type="ECO:0000313" key="3">
    <source>
        <dbReference type="Proteomes" id="UP001059617"/>
    </source>
</evidence>
<gene>
    <name evidence="2" type="ORF">Dfulv_09315</name>
</gene>
<sequence length="208" mass="20927">MRRDFVAPFALWSAAATPVLLIGGWTVAAALQPSGASEGETGHYDSLHDTISALAGQGAAYRWVMTAALLGVGLCHCVTALGLRPLATAARVMLGAGGVATMLVAALPVPSTGESGAHQTAATIAFACLALWPALWRRPGGGPVQPSAPVMLGGALLLVALVFGFAIALGTGTLVGLAERVAAGAQATWPLVTVLLLRRHAGQPAVIP</sequence>
<keyword evidence="1" id="KW-0472">Membrane</keyword>
<evidence type="ECO:0000256" key="1">
    <source>
        <dbReference type="SAM" id="Phobius"/>
    </source>
</evidence>
<feature type="transmembrane region" description="Helical" evidence="1">
    <location>
        <begin position="148"/>
        <end position="169"/>
    </location>
</feature>
<dbReference type="Proteomes" id="UP001059617">
    <property type="component" value="Chromosome"/>
</dbReference>
<keyword evidence="1" id="KW-0812">Transmembrane</keyword>
<dbReference type="InterPro" id="IPR009339">
    <property type="entry name" value="DUF998"/>
</dbReference>
<evidence type="ECO:0000313" key="2">
    <source>
        <dbReference type="EMBL" id="UWP84413.1"/>
    </source>
</evidence>
<keyword evidence="3" id="KW-1185">Reference proteome</keyword>
<feature type="transmembrane region" description="Helical" evidence="1">
    <location>
        <begin position="90"/>
        <end position="110"/>
    </location>
</feature>
<name>A0ABY5W2X6_9ACTN</name>